<sequence length="129" mass="14826">MEVLEDRKKIVSNLMVKTSTAIYSRTLSHKCATREFLSAPFPTWTGSLLLRRPGDFKLPRNHHIGVALRRTFDRHRIAEDRTLNHKPSNSLDLHRSWITRPRHKSRSNIDIKSSYIKAVAGGVSSVILR</sequence>
<dbReference type="Proteomes" id="UP001054945">
    <property type="component" value="Unassembled WGS sequence"/>
</dbReference>
<keyword evidence="4" id="KW-1185">Reference proteome</keyword>
<evidence type="ECO:0000313" key="3">
    <source>
        <dbReference type="EMBL" id="GIX77381.1"/>
    </source>
</evidence>
<evidence type="ECO:0000313" key="1">
    <source>
        <dbReference type="EMBL" id="GIX77366.1"/>
    </source>
</evidence>
<accession>A0AAV4MY93</accession>
<dbReference type="AlphaFoldDB" id="A0AAV4MY93"/>
<name>A0AAV4MY93_CAEEX</name>
<comment type="caution">
    <text evidence="2">The sequence shown here is derived from an EMBL/GenBank/DDBJ whole genome shotgun (WGS) entry which is preliminary data.</text>
</comment>
<organism evidence="2 4">
    <name type="scientific">Caerostris extrusa</name>
    <name type="common">Bark spider</name>
    <name type="synonym">Caerostris bankana</name>
    <dbReference type="NCBI Taxonomy" id="172846"/>
    <lineage>
        <taxon>Eukaryota</taxon>
        <taxon>Metazoa</taxon>
        <taxon>Ecdysozoa</taxon>
        <taxon>Arthropoda</taxon>
        <taxon>Chelicerata</taxon>
        <taxon>Arachnida</taxon>
        <taxon>Araneae</taxon>
        <taxon>Araneomorphae</taxon>
        <taxon>Entelegynae</taxon>
        <taxon>Araneoidea</taxon>
        <taxon>Araneidae</taxon>
        <taxon>Caerostris</taxon>
    </lineage>
</organism>
<evidence type="ECO:0000313" key="2">
    <source>
        <dbReference type="EMBL" id="GIX77368.1"/>
    </source>
</evidence>
<reference evidence="2 4" key="1">
    <citation type="submission" date="2021-06" db="EMBL/GenBank/DDBJ databases">
        <title>Caerostris extrusa draft genome.</title>
        <authorList>
            <person name="Kono N."/>
            <person name="Arakawa K."/>
        </authorList>
    </citation>
    <scope>NUCLEOTIDE SEQUENCE [LARGE SCALE GENOMIC DNA]</scope>
</reference>
<dbReference type="EMBL" id="BPLR01020325">
    <property type="protein sequence ID" value="GIX77381.1"/>
    <property type="molecule type" value="Genomic_DNA"/>
</dbReference>
<gene>
    <name evidence="1" type="ORF">CEXT_650101</name>
    <name evidence="2" type="ORF">CEXT_650111</name>
    <name evidence="3" type="ORF">CEXT_650171</name>
</gene>
<dbReference type="EMBL" id="BPLR01020325">
    <property type="protein sequence ID" value="GIX77366.1"/>
    <property type="molecule type" value="Genomic_DNA"/>
</dbReference>
<evidence type="ECO:0000313" key="4">
    <source>
        <dbReference type="Proteomes" id="UP001054945"/>
    </source>
</evidence>
<protein>
    <submittedName>
        <fullName evidence="2">Uncharacterized protein</fullName>
    </submittedName>
</protein>
<dbReference type="EMBL" id="BPLR01020325">
    <property type="protein sequence ID" value="GIX77368.1"/>
    <property type="molecule type" value="Genomic_DNA"/>
</dbReference>
<proteinExistence type="predicted"/>